<reference evidence="13" key="2">
    <citation type="submission" date="2021-03" db="UniProtKB">
        <authorList>
            <consortium name="EnsemblPlants"/>
        </authorList>
    </citation>
    <scope>IDENTIFICATION</scope>
</reference>
<organism evidence="13 14">
    <name type="scientific">Chenopodium quinoa</name>
    <name type="common">Quinoa</name>
    <dbReference type="NCBI Taxonomy" id="63459"/>
    <lineage>
        <taxon>Eukaryota</taxon>
        <taxon>Viridiplantae</taxon>
        <taxon>Streptophyta</taxon>
        <taxon>Embryophyta</taxon>
        <taxon>Tracheophyta</taxon>
        <taxon>Spermatophyta</taxon>
        <taxon>Magnoliopsida</taxon>
        <taxon>eudicotyledons</taxon>
        <taxon>Gunneridae</taxon>
        <taxon>Pentapetalae</taxon>
        <taxon>Caryophyllales</taxon>
        <taxon>Chenopodiaceae</taxon>
        <taxon>Chenopodioideae</taxon>
        <taxon>Atripliceae</taxon>
        <taxon>Chenopodium</taxon>
    </lineage>
</organism>
<dbReference type="GO" id="GO:0003677">
    <property type="term" value="F:DNA binding"/>
    <property type="evidence" value="ECO:0007669"/>
    <property type="project" value="UniProtKB-KW"/>
</dbReference>
<protein>
    <submittedName>
        <fullName evidence="13">Uncharacterized protein</fullName>
    </submittedName>
</protein>
<comment type="subunit">
    <text evidence="2">Homodimer.</text>
</comment>
<dbReference type="InterPro" id="IPR003656">
    <property type="entry name" value="Znf_BED"/>
</dbReference>
<dbReference type="AlphaFoldDB" id="A0A803MXL1"/>
<keyword evidence="3" id="KW-0479">Metal-binding</keyword>
<evidence type="ECO:0000256" key="2">
    <source>
        <dbReference type="ARBA" id="ARBA00011738"/>
    </source>
</evidence>
<evidence type="ECO:0000256" key="4">
    <source>
        <dbReference type="ARBA" id="ARBA00022771"/>
    </source>
</evidence>
<comment type="subcellular location">
    <subcellularLocation>
        <location evidence="1">Nucleus</location>
    </subcellularLocation>
</comment>
<dbReference type="PANTHER" id="PTHR46481">
    <property type="entry name" value="ZINC FINGER BED DOMAIN-CONTAINING PROTEIN 4"/>
    <property type="match status" value="1"/>
</dbReference>
<dbReference type="InterPro" id="IPR025525">
    <property type="entry name" value="hAT-like_transposase_RNase-H"/>
</dbReference>
<feature type="domain" description="BED-type" evidence="10">
    <location>
        <begin position="58"/>
        <end position="99"/>
    </location>
</feature>
<dbReference type="Pfam" id="PF02892">
    <property type="entry name" value="zf-BED"/>
    <property type="match status" value="1"/>
</dbReference>
<sequence>MEWNGSTTFRNLKDIEPKSVMDMGIISNTDAVNVALIPSEKGNDSPSSKPRKKTMTSVYLKYFETAPDGRSRRCKFCGQVYSIATATGNLGRHLGSRHPGYDKSGDLIPSTAPLSSPAVIKKYQSEAKSPKFDHDHLNWLLIKWLTSSSLPPSTLEEPWLLNSFKFVNPSIQLWSKEKLQGVLCEVFRSMQEDVRTTLQQVSSKVAIALEFWTSYEQIYYMSVTCYWIDESWTFQKFLLNVCRIPYPCSGAEIYHALINVLKNYNIDDKVLACTHDNSQSAMHACHKLNEDMDGKKVGPFCYIPCAAQTLNMVIEDGLRTTKQIISKVRDFVIEMNASPVIMEDFIQLTTAYQEGIWRFPLDNSIRWNGHYQMMDIVRKASKSMDSVIRKHEDTLGSRMLLNAAERNAVTIMHGYLEPFYKTTSDICANKVPSIGLVLFFMDHISEMIAACKDSCHYPDWLKSAAEEMSLKSSSYNDQVANIFTYMTAILDPRIKVELIPETLNLENNLEAARTHFLGNYSTSHFSSVNNIYGASENEDGGTVSFAEEIARKRRRAIMSVATDELTQYLSEPPAPLTTDVLEWWKVNSVRYPRLSIMARDFLSVQATSVAPEELFSSKGDELERQRFGLPASTAQVLLCVKSWADSGIKLKYRLSEIDYDMLMELATETASVNCKIGSDKKQK</sequence>
<dbReference type="InterPro" id="IPR012337">
    <property type="entry name" value="RNaseH-like_sf"/>
</dbReference>
<feature type="domain" description="HAT C-terminal dimerisation" evidence="11">
    <location>
        <begin position="564"/>
        <end position="643"/>
    </location>
</feature>
<keyword evidence="8" id="KW-0804">Transcription</keyword>
<keyword evidence="4" id="KW-0863">Zinc-finger</keyword>
<evidence type="ECO:0000259" key="10">
    <source>
        <dbReference type="Pfam" id="PF02892"/>
    </source>
</evidence>
<keyword evidence="7" id="KW-0238">DNA-binding</keyword>
<dbReference type="EnsemblPlants" id="AUR62036941-RA">
    <property type="protein sequence ID" value="AUR62036941-RA:cds"/>
    <property type="gene ID" value="AUR62036941"/>
</dbReference>
<dbReference type="OMA" id="THINEKW"/>
<proteinExistence type="predicted"/>
<evidence type="ECO:0000259" key="11">
    <source>
        <dbReference type="Pfam" id="PF05699"/>
    </source>
</evidence>
<dbReference type="Pfam" id="PF14372">
    <property type="entry name" value="hAT-like_RNase-H"/>
    <property type="match status" value="1"/>
</dbReference>
<dbReference type="SMART" id="SM00614">
    <property type="entry name" value="ZnF_BED"/>
    <property type="match status" value="1"/>
</dbReference>
<dbReference type="Pfam" id="PF05699">
    <property type="entry name" value="Dimer_Tnp_hAT"/>
    <property type="match status" value="1"/>
</dbReference>
<evidence type="ECO:0000256" key="8">
    <source>
        <dbReference type="ARBA" id="ARBA00023163"/>
    </source>
</evidence>
<dbReference type="Proteomes" id="UP000596660">
    <property type="component" value="Unplaced"/>
</dbReference>
<dbReference type="InterPro" id="IPR008906">
    <property type="entry name" value="HATC_C_dom"/>
</dbReference>
<accession>A0A803MXL1</accession>
<evidence type="ECO:0000313" key="14">
    <source>
        <dbReference type="Proteomes" id="UP000596660"/>
    </source>
</evidence>
<keyword evidence="14" id="KW-1185">Reference proteome</keyword>
<evidence type="ECO:0000259" key="12">
    <source>
        <dbReference type="Pfam" id="PF14372"/>
    </source>
</evidence>
<evidence type="ECO:0000256" key="9">
    <source>
        <dbReference type="ARBA" id="ARBA00023242"/>
    </source>
</evidence>
<keyword evidence="5" id="KW-0862">Zinc</keyword>
<evidence type="ECO:0000256" key="7">
    <source>
        <dbReference type="ARBA" id="ARBA00023125"/>
    </source>
</evidence>
<dbReference type="PANTHER" id="PTHR46481:SF7">
    <property type="entry name" value="ZINC FINGER BED DOMAIN-CONTAINING PROTEIN RICESLEEPER 2-LIKE"/>
    <property type="match status" value="1"/>
</dbReference>
<evidence type="ECO:0000256" key="1">
    <source>
        <dbReference type="ARBA" id="ARBA00004123"/>
    </source>
</evidence>
<evidence type="ECO:0000256" key="3">
    <source>
        <dbReference type="ARBA" id="ARBA00022723"/>
    </source>
</evidence>
<dbReference type="InterPro" id="IPR052035">
    <property type="entry name" value="ZnF_BED_domain_contain"/>
</dbReference>
<keyword evidence="6" id="KW-0805">Transcription regulation</keyword>
<feature type="domain" description="hAT-like transposase RNase-H fold" evidence="12">
    <location>
        <begin position="427"/>
        <end position="506"/>
    </location>
</feature>
<dbReference type="Gramene" id="AUR62036941-RA">
    <property type="protein sequence ID" value="AUR62036941-RA:cds"/>
    <property type="gene ID" value="AUR62036941"/>
</dbReference>
<dbReference type="SUPFAM" id="SSF53098">
    <property type="entry name" value="Ribonuclease H-like"/>
    <property type="match status" value="1"/>
</dbReference>
<reference evidence="13" key="1">
    <citation type="journal article" date="2017" name="Nature">
        <title>The genome of Chenopodium quinoa.</title>
        <authorList>
            <person name="Jarvis D.E."/>
            <person name="Ho Y.S."/>
            <person name="Lightfoot D.J."/>
            <person name="Schmoeckel S.M."/>
            <person name="Li B."/>
            <person name="Borm T.J.A."/>
            <person name="Ohyanagi H."/>
            <person name="Mineta K."/>
            <person name="Michell C.T."/>
            <person name="Saber N."/>
            <person name="Kharbatia N.M."/>
            <person name="Rupper R.R."/>
            <person name="Sharp A.R."/>
            <person name="Dally N."/>
            <person name="Boughton B.A."/>
            <person name="Woo Y.H."/>
            <person name="Gao G."/>
            <person name="Schijlen E.G.W.M."/>
            <person name="Guo X."/>
            <person name="Momin A.A."/>
            <person name="Negrao S."/>
            <person name="Al-Babili S."/>
            <person name="Gehring C."/>
            <person name="Roessner U."/>
            <person name="Jung C."/>
            <person name="Murphy K."/>
            <person name="Arold S.T."/>
            <person name="Gojobori T."/>
            <person name="van der Linden C.G."/>
            <person name="van Loo E.N."/>
            <person name="Jellen E.N."/>
            <person name="Maughan P.J."/>
            <person name="Tester M."/>
        </authorList>
    </citation>
    <scope>NUCLEOTIDE SEQUENCE [LARGE SCALE GENOMIC DNA]</scope>
    <source>
        <strain evidence="13">cv. PI 614886</strain>
    </source>
</reference>
<evidence type="ECO:0000256" key="6">
    <source>
        <dbReference type="ARBA" id="ARBA00023015"/>
    </source>
</evidence>
<evidence type="ECO:0000313" key="13">
    <source>
        <dbReference type="EnsemblPlants" id="AUR62036941-RA:cds"/>
    </source>
</evidence>
<dbReference type="GO" id="GO:0005634">
    <property type="term" value="C:nucleus"/>
    <property type="evidence" value="ECO:0007669"/>
    <property type="project" value="UniProtKB-SubCell"/>
</dbReference>
<dbReference type="GO" id="GO:0046983">
    <property type="term" value="F:protein dimerization activity"/>
    <property type="evidence" value="ECO:0007669"/>
    <property type="project" value="InterPro"/>
</dbReference>
<evidence type="ECO:0000256" key="5">
    <source>
        <dbReference type="ARBA" id="ARBA00022833"/>
    </source>
</evidence>
<name>A0A803MXL1_CHEQI</name>
<dbReference type="GO" id="GO:0008270">
    <property type="term" value="F:zinc ion binding"/>
    <property type="evidence" value="ECO:0007669"/>
    <property type="project" value="UniProtKB-KW"/>
</dbReference>
<keyword evidence="9" id="KW-0539">Nucleus</keyword>